<evidence type="ECO:0000256" key="1">
    <source>
        <dbReference type="PROSITE-ProRule" id="PRU00339"/>
    </source>
</evidence>
<dbReference type="InterPro" id="IPR019734">
    <property type="entry name" value="TPR_rpt"/>
</dbReference>
<dbReference type="EMBL" id="AP009552">
    <property type="protein sequence ID" value="BAG03550.1"/>
    <property type="molecule type" value="Genomic_DNA"/>
</dbReference>
<dbReference type="eggNOG" id="COG1262">
    <property type="taxonomic scope" value="Bacteria"/>
</dbReference>
<feature type="coiled-coil region" evidence="2">
    <location>
        <begin position="232"/>
        <end position="263"/>
    </location>
</feature>
<keyword evidence="5" id="KW-1185">Reference proteome</keyword>
<dbReference type="HOGENOM" id="CLU_323605_0_0_3"/>
<evidence type="ECO:0000313" key="4">
    <source>
        <dbReference type="EMBL" id="BAG03550.1"/>
    </source>
</evidence>
<dbReference type="KEGG" id="mar:MAE_37280"/>
<dbReference type="InterPro" id="IPR016187">
    <property type="entry name" value="CTDL_fold"/>
</dbReference>
<gene>
    <name evidence="4" type="ordered locus">MAE_37280</name>
</gene>
<sequence length="867" mass="99153">MGFYVVNGVINLINSQLARQATEKLEDKRQEFQKWQQLNNQEFQREQFEKQKQLQKELAEDNRQTQLKVALEQRNTARQVVQDQKLFQNWPLRIVPDQILNANHDENLISLRIIPAPPVIDFDQFGGNNKSFPNIETGLAQGLREFFNQHYSFQSTERPIELIDGGWDSKRYHGGAAIIGLFALLKSEPMLILESQIDGDYLHLNVGYWGEGQQKYFYQSIISNLPYREVVYESVKIRARQWREKREQLAKQLNKSLEEIDRQYGSDNAFNLKILQDEEALKSAGIDSSDLATQPYKVTAKDFEYLCQFLVKCQSLVGGWIADIHYLIHHNVPPILPKLIPDLMRGIDDPKLLKTIVSGYRQVYEALENERPAWMPELALDLADSLTALPDKNWAREQLDYSVKSWLRLRGINPPNNLEQAIKAMKPVVTVADEVYFNKLHHCLAELESRQLATQVKGLLSEQLSAESFYQRSIKLLNSGQLQEALSNLNAALERYPNHSQLNQLRRQLPSNAQFFDFQAVTVDSRGKEVKREKKPAQYFTENLGNDVTLEMVAIPAGQFKMGSPDGQGNDNERPQHLVTVPAFFMGKYPITQAQWKAVASLPKIECDLDLNPSKFSGNNRPVEQVSWYAAVEFCMRLSKATGRDYRLPSEAQWEYACRAGTTTPFYFGETITPDLANYDGNSIYAQGPKGVYRQETTPVGKFPPNAFGLYDMHGNVWEWCADTGHDNYKDAPTDGSVWIENGDDNRSPLRGGSWYFSIYAQGPKGVYRQETTPVGKFPPNAFGLYDMHGNVWEWCADTWHDNYKDAPTDGSVWIENGDDNRSPLRGGSWYFYPSNCRSAYRNDHDRRVNVSSDHGFRVVCGAGRTL</sequence>
<organism evidence="4 5">
    <name type="scientific">Microcystis aeruginosa (strain NIES-843 / IAM M-2473)</name>
    <dbReference type="NCBI Taxonomy" id="449447"/>
    <lineage>
        <taxon>Bacteria</taxon>
        <taxon>Bacillati</taxon>
        <taxon>Cyanobacteriota</taxon>
        <taxon>Cyanophyceae</taxon>
        <taxon>Oscillatoriophycideae</taxon>
        <taxon>Chroococcales</taxon>
        <taxon>Microcystaceae</taxon>
        <taxon>Microcystis</taxon>
    </lineage>
</organism>
<accession>B0JNX0</accession>
<dbReference type="GO" id="GO:0120147">
    <property type="term" value="F:formylglycine-generating oxidase activity"/>
    <property type="evidence" value="ECO:0007669"/>
    <property type="project" value="TreeGrafter"/>
</dbReference>
<dbReference type="PANTHER" id="PTHR23150:SF35">
    <property type="entry name" value="BLL6746 PROTEIN"/>
    <property type="match status" value="1"/>
</dbReference>
<dbReference type="STRING" id="449447.MAE_37280"/>
<dbReference type="Pfam" id="PF03781">
    <property type="entry name" value="FGE-sulfatase"/>
    <property type="match status" value="2"/>
</dbReference>
<dbReference type="Gene3D" id="3.90.1580.10">
    <property type="entry name" value="paralog of FGE (formylglycine-generating enzyme)"/>
    <property type="match status" value="2"/>
</dbReference>
<dbReference type="SUPFAM" id="SSF56436">
    <property type="entry name" value="C-type lectin-like"/>
    <property type="match status" value="2"/>
</dbReference>
<dbReference type="EnsemblBacteria" id="BAG03550">
    <property type="protein sequence ID" value="BAG03550"/>
    <property type="gene ID" value="MAE_37280"/>
</dbReference>
<evidence type="ECO:0000256" key="2">
    <source>
        <dbReference type="SAM" id="Coils"/>
    </source>
</evidence>
<dbReference type="PaxDb" id="449447-MAE_37280"/>
<evidence type="ECO:0000313" key="5">
    <source>
        <dbReference type="Proteomes" id="UP000001510"/>
    </source>
</evidence>
<proteinExistence type="predicted"/>
<name>B0JNX0_MICAN</name>
<dbReference type="InterPro" id="IPR005532">
    <property type="entry name" value="SUMF_dom"/>
</dbReference>
<reference evidence="4 5" key="1">
    <citation type="journal article" date="2007" name="DNA Res.">
        <title>Complete genomic structure of the bloom-forming toxic cyanobacterium Microcystis aeruginosa NIES-843.</title>
        <authorList>
            <person name="Kaneko T."/>
            <person name="Nakajima N."/>
            <person name="Okamoto S."/>
            <person name="Suzuki I."/>
            <person name="Tanabe Y."/>
            <person name="Tamaoki M."/>
            <person name="Nakamura Y."/>
            <person name="Kasai F."/>
            <person name="Watanabe A."/>
            <person name="Kawashima K."/>
            <person name="Kishida Y."/>
            <person name="Ono A."/>
            <person name="Shimizu Y."/>
            <person name="Takahashi C."/>
            <person name="Minami C."/>
            <person name="Fujishiro T."/>
            <person name="Kohara M."/>
            <person name="Katoh M."/>
            <person name="Nakazaki N."/>
            <person name="Nakayama S."/>
            <person name="Yamada M."/>
            <person name="Tabata S."/>
            <person name="Watanabe M.M."/>
        </authorList>
    </citation>
    <scope>NUCLEOTIDE SEQUENCE [LARGE SCALE GENOMIC DNA]</scope>
    <source>
        <strain evidence="5">NIES-843 / IAM M-247</strain>
    </source>
</reference>
<keyword evidence="1" id="KW-0802">TPR repeat</keyword>
<dbReference type="PANTHER" id="PTHR23150">
    <property type="entry name" value="SULFATASE MODIFYING FACTOR 1, 2"/>
    <property type="match status" value="1"/>
</dbReference>
<feature type="domain" description="Sulfatase-modifying factor enzyme-like" evidence="3">
    <location>
        <begin position="767"/>
        <end position="860"/>
    </location>
</feature>
<protein>
    <recommendedName>
        <fullName evidence="3">Sulfatase-modifying factor enzyme-like domain-containing protein</fullName>
    </recommendedName>
</protein>
<dbReference type="InterPro" id="IPR042095">
    <property type="entry name" value="SUMF_sf"/>
</dbReference>
<dbReference type="InterPro" id="IPR051043">
    <property type="entry name" value="Sulfatase_Mod_Factor_Kinase"/>
</dbReference>
<feature type="repeat" description="TPR" evidence="1">
    <location>
        <begin position="466"/>
        <end position="499"/>
    </location>
</feature>
<dbReference type="PROSITE" id="PS50005">
    <property type="entry name" value="TPR"/>
    <property type="match status" value="1"/>
</dbReference>
<evidence type="ECO:0000259" key="3">
    <source>
        <dbReference type="Pfam" id="PF03781"/>
    </source>
</evidence>
<feature type="domain" description="Sulfatase-modifying factor enzyme-like" evidence="3">
    <location>
        <begin position="551"/>
        <end position="758"/>
    </location>
</feature>
<dbReference type="Proteomes" id="UP000001510">
    <property type="component" value="Chromosome"/>
</dbReference>
<dbReference type="AlphaFoldDB" id="B0JNX0"/>
<keyword evidence="2" id="KW-0175">Coiled coil</keyword>
<dbReference type="BioCyc" id="MAER449447:MAE_RS16130-MONOMER"/>